<accession>A0AAE5ZFH3</accession>
<evidence type="ECO:0000313" key="3">
    <source>
        <dbReference type="Proteomes" id="UP000296079"/>
    </source>
</evidence>
<dbReference type="EMBL" id="CP039287">
    <property type="protein sequence ID" value="QCC01747.1"/>
    <property type="molecule type" value="Genomic_DNA"/>
</dbReference>
<protein>
    <submittedName>
        <fullName evidence="2">FkbM family methyltransferase</fullName>
    </submittedName>
</protein>
<dbReference type="AlphaFoldDB" id="A0AAE5ZFH3"/>
<dbReference type="Gene3D" id="3.40.50.150">
    <property type="entry name" value="Vaccinia Virus protein VP39"/>
    <property type="match status" value="1"/>
</dbReference>
<gene>
    <name evidence="2" type="ORF">E6A55_14800</name>
</gene>
<dbReference type="GO" id="GO:0032259">
    <property type="term" value="P:methylation"/>
    <property type="evidence" value="ECO:0007669"/>
    <property type="project" value="UniProtKB-KW"/>
</dbReference>
<evidence type="ECO:0000259" key="1">
    <source>
        <dbReference type="Pfam" id="PF05050"/>
    </source>
</evidence>
<dbReference type="GO" id="GO:0008168">
    <property type="term" value="F:methyltransferase activity"/>
    <property type="evidence" value="ECO:0007669"/>
    <property type="project" value="UniProtKB-KW"/>
</dbReference>
<dbReference type="InterPro" id="IPR029063">
    <property type="entry name" value="SAM-dependent_MTases_sf"/>
</dbReference>
<dbReference type="PANTHER" id="PTHR34203:SF15">
    <property type="entry name" value="SLL1173 PROTEIN"/>
    <property type="match status" value="1"/>
</dbReference>
<feature type="domain" description="Methyltransferase FkbM" evidence="1">
    <location>
        <begin position="29"/>
        <end position="192"/>
    </location>
</feature>
<dbReference type="InterPro" id="IPR052514">
    <property type="entry name" value="SAM-dependent_MTase"/>
</dbReference>
<evidence type="ECO:0000313" key="2">
    <source>
        <dbReference type="EMBL" id="QCC01747.1"/>
    </source>
</evidence>
<dbReference type="InterPro" id="IPR006342">
    <property type="entry name" value="FkbM_mtfrase"/>
</dbReference>
<organism evidence="2 3">
    <name type="scientific">Cupriavidus necator (strain ATCC 17699 / DSM 428 / KCTC 22496 / NCIMB 10442 / H16 / Stanier 337)</name>
    <name type="common">Ralstonia eutropha</name>
    <dbReference type="NCBI Taxonomy" id="381666"/>
    <lineage>
        <taxon>Bacteria</taxon>
        <taxon>Pseudomonadati</taxon>
        <taxon>Pseudomonadota</taxon>
        <taxon>Betaproteobacteria</taxon>
        <taxon>Burkholderiales</taxon>
        <taxon>Burkholderiaceae</taxon>
        <taxon>Cupriavidus</taxon>
    </lineage>
</organism>
<dbReference type="Proteomes" id="UP000296079">
    <property type="component" value="Chromosome 1"/>
</dbReference>
<dbReference type="SUPFAM" id="SSF53335">
    <property type="entry name" value="S-adenosyl-L-methionine-dependent methyltransferases"/>
    <property type="match status" value="1"/>
</dbReference>
<proteinExistence type="predicted"/>
<reference evidence="2 3" key="1">
    <citation type="submission" date="2019-04" db="EMBL/GenBank/DDBJ databases">
        <title>Long-read de novo sequencing of Cupriavidus necator H16.</title>
        <authorList>
            <person name="Little G.T."/>
            <person name="Ehsaan M."/>
            <person name="Arenas-Lopez C."/>
            <person name="Jawed K."/>
            <person name="Winzer K."/>
            <person name="Kovacs K."/>
            <person name="Malys N."/>
            <person name="Minton N.P."/>
        </authorList>
    </citation>
    <scope>NUCLEOTIDE SEQUENCE [LARGE SCALE GENOMIC DNA]</scope>
    <source>
        <strain evidence="2 3">H16</strain>
    </source>
</reference>
<sequence>MTITSYAQNFEDVILWRAFRDVPTGFYVDVGANDPDDDSVTRLFYERGWSGINIEPERGFWRRLCEARPRDTNLAVAVGESQGSLQFHSVPVRGLSTLDEAIAAAYRASGMKVISQEVEVETLSALLERYASNRTIHFLKIDVEGAEASVLKGLDLRAWRPWVLVVEATRPNSTEENYALWEPSLLANGYRFAYFDGLNRFYVAEEHESLRQKLATPPNVLDDFVIDRMVTAGRHIERAHLRPAMDRLIDQAARQEQRLGESELSLARLEGELAQKTELFSTELERGAMERRALLARLEAIHASTSWRITAPMRMAMRALRALARPKSSMKSGLKIVIRKAVPIVLDQVWLRPILRRVAARFPGPWDWLMRRIRGVIVETPAAPVAPRLSEEALLFKAALTKRLAGKRNMVGGSF</sequence>
<dbReference type="RefSeq" id="WP_051398492.1">
    <property type="nucleotide sequence ID" value="NC_008313.1"/>
</dbReference>
<name>A0AAE5ZFH3_CUPNH</name>
<keyword evidence="2" id="KW-0808">Transferase</keyword>
<keyword evidence="2" id="KW-0489">Methyltransferase</keyword>
<dbReference type="Pfam" id="PF05050">
    <property type="entry name" value="Methyltransf_21"/>
    <property type="match status" value="1"/>
</dbReference>
<dbReference type="PANTHER" id="PTHR34203">
    <property type="entry name" value="METHYLTRANSFERASE, FKBM FAMILY PROTEIN"/>
    <property type="match status" value="1"/>
</dbReference>
<dbReference type="NCBIfam" id="TIGR01444">
    <property type="entry name" value="fkbM_fam"/>
    <property type="match status" value="1"/>
</dbReference>